<proteinExistence type="predicted"/>
<evidence type="ECO:0000313" key="2">
    <source>
        <dbReference type="Proteomes" id="UP000306477"/>
    </source>
</evidence>
<gene>
    <name evidence="1" type="ORF">E1I69_07765</name>
</gene>
<sequence>MRELPLVWPIFIGVMKDRTHAEFVRMVLHRVYEDPNLKLVRKAPHQIFEEENVLNSQPKSSSSRQ</sequence>
<comment type="caution">
    <text evidence="1">The sequence shown here is derived from an EMBL/GenBank/DDBJ whole genome shotgun (WGS) entry which is preliminary data.</text>
</comment>
<protein>
    <submittedName>
        <fullName evidence="1">Uncharacterized protein</fullName>
    </submittedName>
</protein>
<dbReference type="EMBL" id="SLUB01000009">
    <property type="protein sequence ID" value="THE13498.1"/>
    <property type="molecule type" value="Genomic_DNA"/>
</dbReference>
<name>A0A4S3PUY4_9BACI</name>
<organism evidence="1 2">
    <name type="scientific">Bacillus timonensis</name>
    <dbReference type="NCBI Taxonomy" id="1033734"/>
    <lineage>
        <taxon>Bacteria</taxon>
        <taxon>Bacillati</taxon>
        <taxon>Bacillota</taxon>
        <taxon>Bacilli</taxon>
        <taxon>Bacillales</taxon>
        <taxon>Bacillaceae</taxon>
        <taxon>Bacillus</taxon>
    </lineage>
</organism>
<keyword evidence="2" id="KW-1185">Reference proteome</keyword>
<reference evidence="1 2" key="1">
    <citation type="journal article" date="2019" name="Indoor Air">
        <title>Impacts of indoor surface finishes on bacterial viability.</title>
        <authorList>
            <person name="Hu J."/>
            <person name="Maamar S.B."/>
            <person name="Glawe A.J."/>
            <person name="Gottel N."/>
            <person name="Gilbert J.A."/>
            <person name="Hartmann E.M."/>
        </authorList>
    </citation>
    <scope>NUCLEOTIDE SEQUENCE [LARGE SCALE GENOMIC DNA]</scope>
    <source>
        <strain evidence="1 2">AF060A6</strain>
    </source>
</reference>
<evidence type="ECO:0000313" key="1">
    <source>
        <dbReference type="EMBL" id="THE13498.1"/>
    </source>
</evidence>
<dbReference type="AlphaFoldDB" id="A0A4S3PUY4"/>
<accession>A0A4S3PUY4</accession>
<dbReference type="Proteomes" id="UP000306477">
    <property type="component" value="Unassembled WGS sequence"/>
</dbReference>